<dbReference type="Gene3D" id="1.20.1250.20">
    <property type="entry name" value="MFS general substrate transporter like domains"/>
    <property type="match status" value="1"/>
</dbReference>
<dbReference type="InterPro" id="IPR036259">
    <property type="entry name" value="MFS_trans_sf"/>
</dbReference>
<reference evidence="10 11" key="1">
    <citation type="submission" date="2021-03" db="EMBL/GenBank/DDBJ databases">
        <title>Sequencing the genomes of 1000 actinobacteria strains.</title>
        <authorList>
            <person name="Klenk H.-P."/>
        </authorList>
    </citation>
    <scope>NUCLEOTIDE SEQUENCE [LARGE SCALE GENOMIC DNA]</scope>
    <source>
        <strain evidence="10 11">DSM 46670</strain>
    </source>
</reference>
<evidence type="ECO:0000259" key="9">
    <source>
        <dbReference type="PROSITE" id="PS50850"/>
    </source>
</evidence>
<feature type="transmembrane region" description="Helical" evidence="8">
    <location>
        <begin position="357"/>
        <end position="378"/>
    </location>
</feature>
<keyword evidence="11" id="KW-1185">Reference proteome</keyword>
<name>A0ABS4TS80_9PSEU</name>
<proteinExistence type="inferred from homology"/>
<evidence type="ECO:0000256" key="2">
    <source>
        <dbReference type="ARBA" id="ARBA00005982"/>
    </source>
</evidence>
<evidence type="ECO:0000256" key="6">
    <source>
        <dbReference type="ARBA" id="ARBA00022989"/>
    </source>
</evidence>
<evidence type="ECO:0000256" key="1">
    <source>
        <dbReference type="ARBA" id="ARBA00004651"/>
    </source>
</evidence>
<sequence>MSTTERSSLRVSRWYMTLFFSDALERFGFYGLQAILVLYASAPAERGGLGLPIADAAALFGAWIGFMFMLSLAGGWIGDRLLGNRRALVAGCVVSVAGYLCMAVPAGWAAAVGLPLLGIGGAVYKPNHQAMINRMFGGSKGREAGISMMYVATQLSALLAPLVVGYLGERVSWNLAFGVAAAVLLLTAIQLVVTAGQFDGVGDRPIRPLTAAETHLVARRTGVVCAVLAVLLAGLAATGVLSATMAIAVVGVLSVVVPIVCYVLLYRDPALGVGDRRRLKTFLAVYLGATLFWMIIAHAASLLNLFARDHVDRHVFGLEIPASWLQGVTPLFILLLAPVIAVVLPRAGGAHRLGVKLGGGLVLVGSGFLVMSVATMLAEQGAKVSPFWLVVVYLTHACGEVIVAAVTISAAADVLPAGFMGRTLGTLWLFAGLGGGLGSGLVRLAEVMPEPVYYLGLGAVAAACGVVFVAGRGALARGLAADAPVERR</sequence>
<evidence type="ECO:0000256" key="8">
    <source>
        <dbReference type="SAM" id="Phobius"/>
    </source>
</evidence>
<dbReference type="PROSITE" id="PS50850">
    <property type="entry name" value="MFS"/>
    <property type="match status" value="1"/>
</dbReference>
<dbReference type="EMBL" id="JAGINW010000001">
    <property type="protein sequence ID" value="MBP2327253.1"/>
    <property type="molecule type" value="Genomic_DNA"/>
</dbReference>
<feature type="transmembrane region" description="Helical" evidence="8">
    <location>
        <begin position="327"/>
        <end position="345"/>
    </location>
</feature>
<feature type="domain" description="Major facilitator superfamily (MFS) profile" evidence="9">
    <location>
        <begin position="1"/>
        <end position="199"/>
    </location>
</feature>
<evidence type="ECO:0000256" key="5">
    <source>
        <dbReference type="ARBA" id="ARBA00022692"/>
    </source>
</evidence>
<evidence type="ECO:0000313" key="10">
    <source>
        <dbReference type="EMBL" id="MBP2327253.1"/>
    </source>
</evidence>
<feature type="transmembrane region" description="Helical" evidence="8">
    <location>
        <begin position="285"/>
        <end position="307"/>
    </location>
</feature>
<gene>
    <name evidence="10" type="ORF">JOF56_007638</name>
</gene>
<feature type="transmembrane region" description="Helical" evidence="8">
    <location>
        <begin position="390"/>
        <end position="415"/>
    </location>
</feature>
<dbReference type="Proteomes" id="UP001519332">
    <property type="component" value="Unassembled WGS sequence"/>
</dbReference>
<keyword evidence="7 8" id="KW-0472">Membrane</keyword>
<evidence type="ECO:0000256" key="4">
    <source>
        <dbReference type="ARBA" id="ARBA00022475"/>
    </source>
</evidence>
<dbReference type="PANTHER" id="PTHR23517">
    <property type="entry name" value="RESISTANCE PROTEIN MDTM, PUTATIVE-RELATED-RELATED"/>
    <property type="match status" value="1"/>
</dbReference>
<dbReference type="InterPro" id="IPR005279">
    <property type="entry name" value="Dipep/tripep_permease"/>
</dbReference>
<dbReference type="PANTHER" id="PTHR23517:SF15">
    <property type="entry name" value="PROTON-DEPENDENT OLIGOPEPTIDE FAMILY TRANSPORT PROTEIN"/>
    <property type="match status" value="1"/>
</dbReference>
<feature type="transmembrane region" description="Helical" evidence="8">
    <location>
        <begin position="56"/>
        <end position="77"/>
    </location>
</feature>
<keyword evidence="6 8" id="KW-1133">Transmembrane helix</keyword>
<dbReference type="InterPro" id="IPR020846">
    <property type="entry name" value="MFS_dom"/>
</dbReference>
<feature type="transmembrane region" description="Helical" evidence="8">
    <location>
        <begin position="217"/>
        <end position="237"/>
    </location>
</feature>
<dbReference type="SUPFAM" id="SSF103473">
    <property type="entry name" value="MFS general substrate transporter"/>
    <property type="match status" value="1"/>
</dbReference>
<keyword evidence="5 8" id="KW-0812">Transmembrane</keyword>
<organism evidence="10 11">
    <name type="scientific">Kibdelosporangium banguiense</name>
    <dbReference type="NCBI Taxonomy" id="1365924"/>
    <lineage>
        <taxon>Bacteria</taxon>
        <taxon>Bacillati</taxon>
        <taxon>Actinomycetota</taxon>
        <taxon>Actinomycetes</taxon>
        <taxon>Pseudonocardiales</taxon>
        <taxon>Pseudonocardiaceae</taxon>
        <taxon>Kibdelosporangium</taxon>
    </lineage>
</organism>
<comment type="similarity">
    <text evidence="2">Belongs to the major facilitator superfamily. Proton-dependent oligopeptide transporter (POT/PTR) (TC 2.A.17) family.</text>
</comment>
<comment type="subcellular location">
    <subcellularLocation>
        <location evidence="1">Cell membrane</location>
        <topology evidence="1">Multi-pass membrane protein</topology>
    </subcellularLocation>
</comment>
<dbReference type="InterPro" id="IPR000109">
    <property type="entry name" value="POT_fam"/>
</dbReference>
<accession>A0ABS4TS80</accession>
<evidence type="ECO:0000256" key="7">
    <source>
        <dbReference type="ARBA" id="ARBA00023136"/>
    </source>
</evidence>
<dbReference type="InterPro" id="IPR050171">
    <property type="entry name" value="MFS_Transporters"/>
</dbReference>
<dbReference type="NCBIfam" id="TIGR00924">
    <property type="entry name" value="yjdL_sub1_fam"/>
    <property type="match status" value="1"/>
</dbReference>
<feature type="transmembrane region" description="Helical" evidence="8">
    <location>
        <begin position="451"/>
        <end position="470"/>
    </location>
</feature>
<protein>
    <submittedName>
        <fullName evidence="10">POT family proton-dependent oligopeptide transporter</fullName>
    </submittedName>
</protein>
<evidence type="ECO:0000256" key="3">
    <source>
        <dbReference type="ARBA" id="ARBA00022448"/>
    </source>
</evidence>
<evidence type="ECO:0000313" key="11">
    <source>
        <dbReference type="Proteomes" id="UP001519332"/>
    </source>
</evidence>
<feature type="transmembrane region" description="Helical" evidence="8">
    <location>
        <begin position="97"/>
        <end position="124"/>
    </location>
</feature>
<dbReference type="RefSeq" id="WP_209644226.1">
    <property type="nucleotide sequence ID" value="NZ_JAGINW010000001.1"/>
</dbReference>
<dbReference type="Pfam" id="PF00854">
    <property type="entry name" value="PTR2"/>
    <property type="match status" value="1"/>
</dbReference>
<feature type="transmembrane region" description="Helical" evidence="8">
    <location>
        <begin position="173"/>
        <end position="196"/>
    </location>
</feature>
<feature type="transmembrane region" description="Helical" evidence="8">
    <location>
        <begin position="243"/>
        <end position="265"/>
    </location>
</feature>
<feature type="transmembrane region" description="Helical" evidence="8">
    <location>
        <begin position="145"/>
        <end position="167"/>
    </location>
</feature>
<keyword evidence="3" id="KW-0813">Transport</keyword>
<feature type="transmembrane region" description="Helical" evidence="8">
    <location>
        <begin position="427"/>
        <end position="445"/>
    </location>
</feature>
<keyword evidence="4" id="KW-1003">Cell membrane</keyword>
<comment type="caution">
    <text evidence="10">The sequence shown here is derived from an EMBL/GenBank/DDBJ whole genome shotgun (WGS) entry which is preliminary data.</text>
</comment>